<organism evidence="3 4">
    <name type="scientific">Cylindrodendrum hubeiense</name>
    <dbReference type="NCBI Taxonomy" id="595255"/>
    <lineage>
        <taxon>Eukaryota</taxon>
        <taxon>Fungi</taxon>
        <taxon>Dikarya</taxon>
        <taxon>Ascomycota</taxon>
        <taxon>Pezizomycotina</taxon>
        <taxon>Sordariomycetes</taxon>
        <taxon>Hypocreomycetidae</taxon>
        <taxon>Hypocreales</taxon>
        <taxon>Nectriaceae</taxon>
        <taxon>Cylindrodendrum</taxon>
    </lineage>
</organism>
<evidence type="ECO:0000256" key="1">
    <source>
        <dbReference type="SAM" id="MobiDB-lite"/>
    </source>
</evidence>
<proteinExistence type="predicted"/>
<feature type="region of interest" description="Disordered" evidence="1">
    <location>
        <begin position="49"/>
        <end position="68"/>
    </location>
</feature>
<feature type="region of interest" description="Disordered" evidence="1">
    <location>
        <begin position="1"/>
        <end position="43"/>
    </location>
</feature>
<dbReference type="Pfam" id="PF00069">
    <property type="entry name" value="Pkinase"/>
    <property type="match status" value="1"/>
</dbReference>
<sequence>MPQEDARKTMAEGNIYGSSRTTFPPGFSHEQSDASIASNKSSKVNDYGFSSAPAYQRQNPSAMSHNRSSAINNAGAWSYPGPEIGSQTGPHSQELIVDLEETHLEAPCLEEPYVEVSHLEDTPRTDNQTMRMGSIICSSNIRTKRGSDIHWLPISVLQDICQWPHVLRELQYSFSIEDASKYADYICGPPEQPKNEAQGSRRILAILTSISQISTLPIFVEAKLRDERLPFLWIGDSNELYSQSQGEKGEKKAISCFSQDQLLAQNFYKAQWQMLVPYISRDSHGEVKQYQLHKATMMPWTYRGKQIESGFSKVRYVEMHKDHHNFHDHKAFALKTLTENNPIVAAKDFESELKVFMKMRTQKHLLELCATFKFETEDDEALYSFLFPWAKGGSLTDLWDKQPHKMVPEKAVTPWLFLSWIAEQCHGLASALYSMHDLRQEALKKANQQEDKREDDDEFYGIHGDIKPENILHFSHVKDDDTGLGVLKLADFGLTDFHTLRYRTRTMKPHRNIPMPAPTYKAPEVVVPGEYMSRKIDIWALGCVFSQFMTWAICGPGSVKRFDDERKKERDIKSDKTERKMVQDTFFKSEEDSESRVKTTLKQSTKQASANLMLLNTIRYPLRLLTKFSQWLQDLQGKVQSNKGENFLTEFLSLILLEMLEVKRDERIGGEKLVEKLQKFVSKKQGPPDDAYWNPPLPLPLVASLATGVVLPVLTCTDMFRLPAQDGSIAGLGLDLNAGDELSALVAFARTCEEPNGADVNSSLGSLGSHDGGLFEELELLHMLQSQFMVGSPSLTPTHGHLDLTSPPCHLQGL</sequence>
<dbReference type="GO" id="GO:0004674">
    <property type="term" value="F:protein serine/threonine kinase activity"/>
    <property type="evidence" value="ECO:0007669"/>
    <property type="project" value="TreeGrafter"/>
</dbReference>
<dbReference type="SUPFAM" id="SSF56112">
    <property type="entry name" value="Protein kinase-like (PK-like)"/>
    <property type="match status" value="1"/>
</dbReference>
<dbReference type="PROSITE" id="PS50011">
    <property type="entry name" value="PROTEIN_KINASE_DOM"/>
    <property type="match status" value="1"/>
</dbReference>
<feature type="domain" description="Protein kinase" evidence="2">
    <location>
        <begin position="300"/>
        <end position="681"/>
    </location>
</feature>
<comment type="caution">
    <text evidence="3">The sequence shown here is derived from an EMBL/GenBank/DDBJ whole genome shotgun (WGS) entry which is preliminary data.</text>
</comment>
<evidence type="ECO:0000259" key="2">
    <source>
        <dbReference type="PROSITE" id="PS50011"/>
    </source>
</evidence>
<dbReference type="InterPro" id="IPR000719">
    <property type="entry name" value="Prot_kinase_dom"/>
</dbReference>
<dbReference type="CDD" id="cd00180">
    <property type="entry name" value="PKc"/>
    <property type="match status" value="1"/>
</dbReference>
<protein>
    <recommendedName>
        <fullName evidence="2">Protein kinase domain-containing protein</fullName>
    </recommendedName>
</protein>
<dbReference type="Gene3D" id="1.10.510.10">
    <property type="entry name" value="Transferase(Phosphotransferase) domain 1"/>
    <property type="match status" value="1"/>
</dbReference>
<dbReference type="SMART" id="SM00220">
    <property type="entry name" value="S_TKc"/>
    <property type="match status" value="1"/>
</dbReference>
<reference evidence="3" key="1">
    <citation type="submission" date="2020-03" db="EMBL/GenBank/DDBJ databases">
        <title>Draft Genome Sequence of Cylindrodendrum hubeiense.</title>
        <authorList>
            <person name="Buettner E."/>
            <person name="Kellner H."/>
        </authorList>
    </citation>
    <scope>NUCLEOTIDE SEQUENCE</scope>
    <source>
        <strain evidence="3">IHI 201604</strain>
    </source>
</reference>
<dbReference type="PANTHER" id="PTHR24359:SF1">
    <property type="entry name" value="INHIBITOR OF NUCLEAR FACTOR KAPPA-B KINASE EPSILON SUBUNIT HOMOLOG 1-RELATED"/>
    <property type="match status" value="1"/>
</dbReference>
<dbReference type="PANTHER" id="PTHR24359">
    <property type="entry name" value="SERINE/THREONINE-PROTEIN KINASE SBK1"/>
    <property type="match status" value="1"/>
</dbReference>
<feature type="compositionally biased region" description="Basic and acidic residues" evidence="1">
    <location>
        <begin position="1"/>
        <end position="10"/>
    </location>
</feature>
<keyword evidence="4" id="KW-1185">Reference proteome</keyword>
<feature type="compositionally biased region" description="Polar residues" evidence="1">
    <location>
        <begin position="33"/>
        <end position="43"/>
    </location>
</feature>
<dbReference type="Proteomes" id="UP000722485">
    <property type="component" value="Unassembled WGS sequence"/>
</dbReference>
<dbReference type="GO" id="GO:0005524">
    <property type="term" value="F:ATP binding"/>
    <property type="evidence" value="ECO:0007669"/>
    <property type="project" value="InterPro"/>
</dbReference>
<evidence type="ECO:0000313" key="4">
    <source>
        <dbReference type="Proteomes" id="UP000722485"/>
    </source>
</evidence>
<dbReference type="InterPro" id="IPR011009">
    <property type="entry name" value="Kinase-like_dom_sf"/>
</dbReference>
<gene>
    <name evidence="3" type="ORF">G7Z17_g790</name>
</gene>
<name>A0A9P5HG45_9HYPO</name>
<dbReference type="EMBL" id="JAANBB010000006">
    <property type="protein sequence ID" value="KAF7557300.1"/>
    <property type="molecule type" value="Genomic_DNA"/>
</dbReference>
<evidence type="ECO:0000313" key="3">
    <source>
        <dbReference type="EMBL" id="KAF7557300.1"/>
    </source>
</evidence>
<dbReference type="OrthoDB" id="1046782at2759"/>
<accession>A0A9P5HG45</accession>
<dbReference type="AlphaFoldDB" id="A0A9P5HG45"/>
<feature type="compositionally biased region" description="Polar residues" evidence="1">
    <location>
        <begin position="56"/>
        <end position="68"/>
    </location>
</feature>